<dbReference type="InterPro" id="IPR025241">
    <property type="entry name" value="DUF4190"/>
</dbReference>
<dbReference type="EMBL" id="VFNV01000001">
    <property type="protein sequence ID" value="TQK76390.1"/>
    <property type="molecule type" value="Genomic_DNA"/>
</dbReference>
<feature type="region of interest" description="Disordered" evidence="1">
    <location>
        <begin position="1"/>
        <end position="69"/>
    </location>
</feature>
<keyword evidence="2" id="KW-0472">Membrane</keyword>
<feature type="transmembrane region" description="Helical" evidence="2">
    <location>
        <begin position="128"/>
        <end position="156"/>
    </location>
</feature>
<evidence type="ECO:0000259" key="3">
    <source>
        <dbReference type="Pfam" id="PF13828"/>
    </source>
</evidence>
<name>A0A542SP39_9MICO</name>
<sequence>MDEPYRGYRYDQGGAVPQADSAGGKNPYAAPVQSEFPQPGYSQPGYSQPGYSQPGYSQPGYSQPGYTQSGYTQSGYSQVGYAQPPAGVTNAFAIVSLVTAVLGLGPVPVVFGHLALNKINRTGESGRGLAIAGLIIGYLTIALYLLFVVVIVVALASVSGDGMATATAV</sequence>
<evidence type="ECO:0000256" key="1">
    <source>
        <dbReference type="SAM" id="MobiDB-lite"/>
    </source>
</evidence>
<evidence type="ECO:0000313" key="5">
    <source>
        <dbReference type="Proteomes" id="UP000316181"/>
    </source>
</evidence>
<evidence type="ECO:0000313" key="4">
    <source>
        <dbReference type="EMBL" id="TQK76390.1"/>
    </source>
</evidence>
<dbReference type="AlphaFoldDB" id="A0A542SP39"/>
<dbReference type="Pfam" id="PF13828">
    <property type="entry name" value="DUF4190"/>
    <property type="match status" value="1"/>
</dbReference>
<organism evidence="4 5">
    <name type="scientific">Rarobacter incanus</name>
    <dbReference type="NCBI Taxonomy" id="153494"/>
    <lineage>
        <taxon>Bacteria</taxon>
        <taxon>Bacillati</taxon>
        <taxon>Actinomycetota</taxon>
        <taxon>Actinomycetes</taxon>
        <taxon>Micrococcales</taxon>
        <taxon>Rarobacteraceae</taxon>
        <taxon>Rarobacter</taxon>
    </lineage>
</organism>
<reference evidence="4 5" key="1">
    <citation type="submission" date="2019-06" db="EMBL/GenBank/DDBJ databases">
        <title>Sequencing the genomes of 1000 actinobacteria strains.</title>
        <authorList>
            <person name="Klenk H.-P."/>
        </authorList>
    </citation>
    <scope>NUCLEOTIDE SEQUENCE [LARGE SCALE GENOMIC DNA]</scope>
    <source>
        <strain evidence="4 5">DSM 10596</strain>
    </source>
</reference>
<protein>
    <submittedName>
        <fullName evidence="4">Uncharacterized protein DUF4190</fullName>
    </submittedName>
</protein>
<proteinExistence type="predicted"/>
<evidence type="ECO:0000256" key="2">
    <source>
        <dbReference type="SAM" id="Phobius"/>
    </source>
</evidence>
<keyword evidence="2" id="KW-0812">Transmembrane</keyword>
<keyword evidence="5" id="KW-1185">Reference proteome</keyword>
<dbReference type="RefSeq" id="WP_211344954.1">
    <property type="nucleotide sequence ID" value="NZ_BAAATB010000002.1"/>
</dbReference>
<feature type="compositionally biased region" description="Polar residues" evidence="1">
    <location>
        <begin position="40"/>
        <end position="69"/>
    </location>
</feature>
<accession>A0A542SP39</accession>
<feature type="transmembrane region" description="Helical" evidence="2">
    <location>
        <begin position="91"/>
        <end position="116"/>
    </location>
</feature>
<gene>
    <name evidence="4" type="ORF">FB389_1061</name>
</gene>
<comment type="caution">
    <text evidence="4">The sequence shown here is derived from an EMBL/GenBank/DDBJ whole genome shotgun (WGS) entry which is preliminary data.</text>
</comment>
<dbReference type="Proteomes" id="UP000316181">
    <property type="component" value="Unassembled WGS sequence"/>
</dbReference>
<feature type="domain" description="DUF4190" evidence="3">
    <location>
        <begin position="93"/>
        <end position="147"/>
    </location>
</feature>
<keyword evidence="2" id="KW-1133">Transmembrane helix</keyword>